<organism evidence="2 3">
    <name type="scientific">Eeniella nana</name>
    <name type="common">Yeast</name>
    <name type="synonym">Brettanomyces nanus</name>
    <dbReference type="NCBI Taxonomy" id="13502"/>
    <lineage>
        <taxon>Eukaryota</taxon>
        <taxon>Fungi</taxon>
        <taxon>Dikarya</taxon>
        <taxon>Ascomycota</taxon>
        <taxon>Saccharomycotina</taxon>
        <taxon>Pichiomycetes</taxon>
        <taxon>Pichiales</taxon>
        <taxon>Pichiaceae</taxon>
        <taxon>Brettanomyces</taxon>
    </lineage>
</organism>
<proteinExistence type="predicted"/>
<dbReference type="EMBL" id="CP064812">
    <property type="protein sequence ID" value="QPG74514.1"/>
    <property type="molecule type" value="Genomic_DNA"/>
</dbReference>
<feature type="region of interest" description="Disordered" evidence="1">
    <location>
        <begin position="517"/>
        <end position="603"/>
    </location>
</feature>
<feature type="compositionally biased region" description="Basic residues" evidence="1">
    <location>
        <begin position="582"/>
        <end position="595"/>
    </location>
</feature>
<feature type="compositionally biased region" description="Basic and acidic residues" evidence="1">
    <location>
        <begin position="571"/>
        <end position="581"/>
    </location>
</feature>
<feature type="compositionally biased region" description="Acidic residues" evidence="1">
    <location>
        <begin position="536"/>
        <end position="549"/>
    </location>
</feature>
<accession>A0A875S5P4</accession>
<keyword evidence="3" id="KW-1185">Reference proteome</keyword>
<reference evidence="2" key="1">
    <citation type="submission" date="2020-10" db="EMBL/GenBank/DDBJ databases">
        <authorList>
            <person name="Roach M.J.R."/>
        </authorList>
    </citation>
    <scope>NUCLEOTIDE SEQUENCE</scope>
    <source>
        <strain evidence="2">CBS 1945</strain>
    </source>
</reference>
<dbReference type="KEGG" id="bnn:FOA43_001844"/>
<protein>
    <recommendedName>
        <fullName evidence="4">CUE domain-containing protein</fullName>
    </recommendedName>
</protein>
<dbReference type="RefSeq" id="XP_038778079.1">
    <property type="nucleotide sequence ID" value="XM_038922151.1"/>
</dbReference>
<gene>
    <name evidence="2" type="ORF">FOA43_001844</name>
</gene>
<evidence type="ECO:0000313" key="3">
    <source>
        <dbReference type="Proteomes" id="UP000662931"/>
    </source>
</evidence>
<evidence type="ECO:0008006" key="4">
    <source>
        <dbReference type="Google" id="ProtNLM"/>
    </source>
</evidence>
<dbReference type="OrthoDB" id="5577209at2759"/>
<sequence>MEIDIPIVAFPPFQLRSSMIDKDPVIWSHLLEVYIELFQKLIILTDKRDAQLSTRSKQQLTAFLKGYLYESSEEATKVFSLGAINPDIVESQRILKLVVFQFIKTFHLVNLQLTGSSVWDFCKVYVKLAVQNMSTNQSLININVVRKLVEGRNVQDHVIKLVAEKKFNRADLETLYALLGQRIQPKGSKNANNRYFGRVSKEHQQSSNFAVKFVNSYWINEIERLFNNGESIHSEQCFQLMLVSIVSLDSSKTIDLIRKELNVKSMNQLLKDHPLLAKIILSKRYQDINPDITGKLEYLQKHKTKTNTKTKTFDLVKIKEVLDFFPQLNEAQVKTLLVDNKGEVSSIVNKLLESPDDIGSVKEYIEKPSNVVDYKLKGKNVEVQFGKKQKSREDLDRTTKEELKKKSLVRALNMMYESDEDEPDDTYIDSELTEGPAIKRSSKKGPAKENALDMKLFLIYKSDPDLFATRNRHTNYRGQLKKEFGWVDEQIEGWARMLERNPHKYRLLEQQQIESGGSLNDKKLKPRTKYRKGEGDGDGDGDGDEDEDYESTRRVFKPHNQHQHPPPGPPDTRKQQRDKSKNKASRGNHNRKNGHDKKMSKLA</sequence>
<dbReference type="AlphaFoldDB" id="A0A875S5P4"/>
<evidence type="ECO:0000256" key="1">
    <source>
        <dbReference type="SAM" id="MobiDB-lite"/>
    </source>
</evidence>
<evidence type="ECO:0000313" key="2">
    <source>
        <dbReference type="EMBL" id="QPG74514.1"/>
    </source>
</evidence>
<name>A0A875S5P4_EENNA</name>
<dbReference type="GeneID" id="62195245"/>
<dbReference type="Proteomes" id="UP000662931">
    <property type="component" value="Chromosome 1"/>
</dbReference>